<comment type="caution">
    <text evidence="1">The sequence shown here is derived from an EMBL/GenBank/DDBJ whole genome shotgun (WGS) entry which is preliminary data.</text>
</comment>
<keyword evidence="2" id="KW-1185">Reference proteome</keyword>
<protein>
    <recommendedName>
        <fullName evidence="3">Tetratricopeptide repeat protein</fullName>
    </recommendedName>
</protein>
<dbReference type="EMBL" id="SRID01000090">
    <property type="protein sequence ID" value="TGB10828.1"/>
    <property type="molecule type" value="Genomic_DNA"/>
</dbReference>
<dbReference type="AlphaFoldDB" id="A0A4Z0HAR1"/>
<evidence type="ECO:0000313" key="2">
    <source>
        <dbReference type="Proteomes" id="UP000297948"/>
    </source>
</evidence>
<proteinExistence type="predicted"/>
<accession>A0A4Z0HAR1</accession>
<evidence type="ECO:0008006" key="3">
    <source>
        <dbReference type="Google" id="ProtNLM"/>
    </source>
</evidence>
<dbReference type="Proteomes" id="UP000297948">
    <property type="component" value="Unassembled WGS sequence"/>
</dbReference>
<gene>
    <name evidence="1" type="ORF">E4099_12510</name>
</gene>
<name>A0A4Z0HAR1_9ACTN</name>
<sequence>MASTDNCDAQNAGRYAGDVVEGQPEYIAYLDHAELSSTLGEVLLFLSRTSGQPRHATSALDLLSTAAAERDCARARSSAFDAIAAARALLVVDDLEAACATGLRAIRIGSHVESVRVRRRFLDLAREAQPHESEPAMRSLREQLLASARP</sequence>
<reference evidence="1 2" key="1">
    <citation type="submission" date="2019-03" db="EMBL/GenBank/DDBJ databases">
        <authorList>
            <person name="Gonzalez-Pimentel J.L."/>
        </authorList>
    </citation>
    <scope>NUCLEOTIDE SEQUENCE [LARGE SCALE GENOMIC DNA]</scope>
    <source>
        <strain evidence="1 2">JCM 31289</strain>
    </source>
</reference>
<evidence type="ECO:0000313" key="1">
    <source>
        <dbReference type="EMBL" id="TGB10828.1"/>
    </source>
</evidence>
<dbReference type="RefSeq" id="WP_135339086.1">
    <property type="nucleotide sequence ID" value="NZ_JBHLTX010000058.1"/>
</dbReference>
<organism evidence="1 2">
    <name type="scientific">Streptomyces palmae</name>
    <dbReference type="NCBI Taxonomy" id="1701085"/>
    <lineage>
        <taxon>Bacteria</taxon>
        <taxon>Bacillati</taxon>
        <taxon>Actinomycetota</taxon>
        <taxon>Actinomycetes</taxon>
        <taxon>Kitasatosporales</taxon>
        <taxon>Streptomycetaceae</taxon>
        <taxon>Streptomyces</taxon>
    </lineage>
</organism>